<gene>
    <name evidence="4" type="ORF">HPDFL43_21137</name>
</gene>
<evidence type="ECO:0000256" key="1">
    <source>
        <dbReference type="ARBA" id="ARBA00007884"/>
    </source>
</evidence>
<evidence type="ECO:0000313" key="5">
    <source>
        <dbReference type="Proteomes" id="UP000004291"/>
    </source>
</evidence>
<dbReference type="eggNOG" id="ENOG5032SUX">
    <property type="taxonomic scope" value="Bacteria"/>
</dbReference>
<keyword evidence="2" id="KW-0732">Signal</keyword>
<keyword evidence="5" id="KW-1185">Reference proteome</keyword>
<name>A9CXX7_HOEPD</name>
<dbReference type="PANTHER" id="PTHR13194:SF19">
    <property type="entry name" value="NAD(P)-BINDING ROSSMANN-FOLD SUPERFAMILY PROTEIN"/>
    <property type="match status" value="1"/>
</dbReference>
<accession>A9CXX7</accession>
<dbReference type="Pfam" id="PF08547">
    <property type="entry name" value="CIA30"/>
    <property type="match status" value="1"/>
</dbReference>
<dbReference type="STRING" id="411684.HPDFL43_21137"/>
<dbReference type="PANTHER" id="PTHR13194">
    <property type="entry name" value="COMPLEX I INTERMEDIATE-ASSOCIATED PROTEIN 30"/>
    <property type="match status" value="1"/>
</dbReference>
<dbReference type="InterPro" id="IPR013857">
    <property type="entry name" value="NADH-UbQ_OxRdtase-assoc_prot30"/>
</dbReference>
<dbReference type="SUPFAM" id="SSF49785">
    <property type="entry name" value="Galactose-binding domain-like"/>
    <property type="match status" value="1"/>
</dbReference>
<feature type="domain" description="NADH:ubiquinone oxidoreductase intermediate-associated protein 30" evidence="3">
    <location>
        <begin position="35"/>
        <end position="170"/>
    </location>
</feature>
<evidence type="ECO:0000313" key="4">
    <source>
        <dbReference type="EMBL" id="EDQ35740.2"/>
    </source>
</evidence>
<sequence length="184" mass="20174">MKIIRLIVGVFAMSLTAVMFAAGGQVTVDDFKSGPEQRWRFVADTVMGGRSTGQVEFKSSGAEAYARLTGDVSTANNGGFIQIRRELASVPDDAQGVRLLVRGNGERYFVHLRTSGTILPWQYYQAGFSTTGAWREVRLPLASFERSGRFLGKTPKASSLKSIGIVAFGRDHKADVEIREVGFY</sequence>
<dbReference type="AlphaFoldDB" id="A9CXX7"/>
<dbReference type="InterPro" id="IPR039131">
    <property type="entry name" value="NDUFAF1"/>
</dbReference>
<dbReference type="EMBL" id="ABIA03000001">
    <property type="protein sequence ID" value="EDQ35740.2"/>
    <property type="molecule type" value="Genomic_DNA"/>
</dbReference>
<dbReference type="HOGENOM" id="CLU_059028_5_2_5"/>
<dbReference type="Proteomes" id="UP000004291">
    <property type="component" value="Chromosome"/>
</dbReference>
<evidence type="ECO:0000259" key="3">
    <source>
        <dbReference type="Pfam" id="PF08547"/>
    </source>
</evidence>
<protein>
    <submittedName>
        <fullName evidence="4">Complex I intermediate-associated protein 30 (CIA30)</fullName>
    </submittedName>
</protein>
<reference evidence="4 5" key="2">
    <citation type="submission" date="2012-06" db="EMBL/GenBank/DDBJ databases">
        <authorList>
            <person name="Fiebig A."/>
        </authorList>
    </citation>
    <scope>NUCLEOTIDE SEQUENCE [LARGE SCALE GENOMIC DNA]</scope>
    <source>
        <strain evidence="4 5">DFL-43</strain>
    </source>
</reference>
<comment type="caution">
    <text evidence="4">The sequence shown here is derived from an EMBL/GenBank/DDBJ whole genome shotgun (WGS) entry which is preliminary data.</text>
</comment>
<dbReference type="InterPro" id="IPR008979">
    <property type="entry name" value="Galactose-bd-like_sf"/>
</dbReference>
<evidence type="ECO:0000256" key="2">
    <source>
        <dbReference type="SAM" id="SignalP"/>
    </source>
</evidence>
<proteinExistence type="inferred from homology"/>
<reference evidence="4 5" key="1">
    <citation type="submission" date="2007-10" db="EMBL/GenBank/DDBJ databases">
        <authorList>
            <person name="Wagner-Dobler I."/>
            <person name="Ferriera S."/>
            <person name="Johnson J."/>
            <person name="Kravitz S."/>
            <person name="Beeson K."/>
            <person name="Sutton G."/>
            <person name="Rogers Y.-H."/>
            <person name="Friedman R."/>
            <person name="Frazier M."/>
            <person name="Venter J.C."/>
        </authorList>
    </citation>
    <scope>NUCLEOTIDE SEQUENCE [LARGE SCALE GENOMIC DNA]</scope>
    <source>
        <strain evidence="4 5">DFL-43</strain>
    </source>
</reference>
<organism evidence="4 5">
    <name type="scientific">Hoeflea phototrophica (strain DSM 17068 / NCIMB 14078 / DFL-43)</name>
    <dbReference type="NCBI Taxonomy" id="411684"/>
    <lineage>
        <taxon>Bacteria</taxon>
        <taxon>Pseudomonadati</taxon>
        <taxon>Pseudomonadota</taxon>
        <taxon>Alphaproteobacteria</taxon>
        <taxon>Hyphomicrobiales</taxon>
        <taxon>Rhizobiaceae</taxon>
        <taxon>Hoeflea</taxon>
    </lineage>
</organism>
<comment type="similarity">
    <text evidence="1">Belongs to the CIA30 family.</text>
</comment>
<feature type="signal peptide" evidence="2">
    <location>
        <begin position="1"/>
        <end position="21"/>
    </location>
</feature>
<dbReference type="RefSeq" id="WP_052093143.1">
    <property type="nucleotide sequence ID" value="NZ_CM002917.1"/>
</dbReference>
<feature type="chain" id="PRO_5002736838" evidence="2">
    <location>
        <begin position="22"/>
        <end position="184"/>
    </location>
</feature>
<dbReference type="OrthoDB" id="442188at2"/>